<dbReference type="PANTHER" id="PTHR33885:SF3">
    <property type="entry name" value="PHAGE SHOCK PROTEIN C"/>
    <property type="match status" value="1"/>
</dbReference>
<feature type="domain" description="PspC-related ToastRack" evidence="11">
    <location>
        <begin position="475"/>
        <end position="582"/>
    </location>
</feature>
<evidence type="ECO:0000259" key="8">
    <source>
        <dbReference type="Pfam" id="PF04024"/>
    </source>
</evidence>
<keyword evidence="4 7" id="KW-1133">Transmembrane helix</keyword>
<feature type="transmembrane region" description="Helical" evidence="7">
    <location>
        <begin position="404"/>
        <end position="426"/>
    </location>
</feature>
<dbReference type="AlphaFoldDB" id="A0A975A029"/>
<dbReference type="Pfam" id="PF22744">
    <property type="entry name" value="Toast-rack_PspC-Cterm"/>
    <property type="match status" value="1"/>
</dbReference>
<organism evidence="12 13">
    <name type="scientific">Fulvivirga lutea</name>
    <dbReference type="NCBI Taxonomy" id="2810512"/>
    <lineage>
        <taxon>Bacteria</taxon>
        <taxon>Pseudomonadati</taxon>
        <taxon>Bacteroidota</taxon>
        <taxon>Cytophagia</taxon>
        <taxon>Cytophagales</taxon>
        <taxon>Fulvivirgaceae</taxon>
        <taxon>Fulvivirga</taxon>
    </lineage>
</organism>
<feature type="transmembrane region" description="Helical" evidence="7">
    <location>
        <begin position="123"/>
        <end position="141"/>
    </location>
</feature>
<dbReference type="InterPro" id="IPR052027">
    <property type="entry name" value="PspC"/>
</dbReference>
<evidence type="ECO:0000256" key="7">
    <source>
        <dbReference type="SAM" id="Phobius"/>
    </source>
</evidence>
<feature type="transmembrane region" description="Helical" evidence="7">
    <location>
        <begin position="311"/>
        <end position="339"/>
    </location>
</feature>
<feature type="domain" description="PspC-related transmembrane region" evidence="10">
    <location>
        <begin position="280"/>
        <end position="428"/>
    </location>
</feature>
<evidence type="ECO:0000259" key="11">
    <source>
        <dbReference type="Pfam" id="PF22744"/>
    </source>
</evidence>
<protein>
    <submittedName>
        <fullName evidence="12">PspC domain-containing protein</fullName>
    </submittedName>
</protein>
<keyword evidence="13" id="KW-1185">Reference proteome</keyword>
<evidence type="ECO:0000259" key="10">
    <source>
        <dbReference type="Pfam" id="PF22571"/>
    </source>
</evidence>
<keyword evidence="2" id="KW-1003">Cell membrane</keyword>
<evidence type="ECO:0000313" key="13">
    <source>
        <dbReference type="Proteomes" id="UP000662783"/>
    </source>
</evidence>
<dbReference type="InterPro" id="IPR007168">
    <property type="entry name" value="Phageshock_PspC_N"/>
</dbReference>
<name>A0A975A029_9BACT</name>
<evidence type="ECO:0000259" key="9">
    <source>
        <dbReference type="Pfam" id="PF10988"/>
    </source>
</evidence>
<dbReference type="PANTHER" id="PTHR33885">
    <property type="entry name" value="PHAGE SHOCK PROTEIN C"/>
    <property type="match status" value="1"/>
</dbReference>
<feature type="transmembrane region" description="Helical" evidence="7">
    <location>
        <begin position="368"/>
        <end position="392"/>
    </location>
</feature>
<feature type="region of interest" description="Disordered" evidence="6">
    <location>
        <begin position="588"/>
        <end position="609"/>
    </location>
</feature>
<dbReference type="Pfam" id="PF22571">
    <property type="entry name" value="LiaI-LiaF-TM_PspC"/>
    <property type="match status" value="1"/>
</dbReference>
<dbReference type="GO" id="GO:0005886">
    <property type="term" value="C:plasma membrane"/>
    <property type="evidence" value="ECO:0007669"/>
    <property type="project" value="UniProtKB-SubCell"/>
</dbReference>
<evidence type="ECO:0000256" key="4">
    <source>
        <dbReference type="ARBA" id="ARBA00022989"/>
    </source>
</evidence>
<keyword evidence="5 7" id="KW-0472">Membrane</keyword>
<feature type="transmembrane region" description="Helical" evidence="7">
    <location>
        <begin position="212"/>
        <end position="235"/>
    </location>
</feature>
<sequence>MKKNISINISGIIFHIEEDAFDQLKDYLDSINRYFSSFNDSQEIISDIEGRIAEIFLSKLNDDKQVITLEDVESLKSTMGSIKDFQSIEEDFAEETAEDQHSGGRSFEDNTSKKLYRDEKRKLLAGLCAGIAHYFNVDPLWVRLLFFIILIGTGGILIPVYLVMWAVVPGNKELPGNKTLKKMFRDGESKVIAGVASGVANYFGVDVVIVRVIFVISLLVGGFGFLTYILLWIVLPEAKSVSDKVQMKGDPVTLSNIESNIKQNLNVKEDEDESIFVKLLLFPFRLVALIIEAIGKILGPFARLFVDMVRIIIGAVLVFTGIVSIISLVIALGAIIGVFSSDLADISFFHMGDLGVPLEAMTNGIPGWTIAAAVAASVIPFFFMILLGSSIIARRITFSSNTGWTLFAAFVVSLIVLAINVPMIAFNFSEEGEYKKIETYDLASKTAVLKLNRDGYDKYHMTNLKIRGHAGPEYRLEQVFESQGRSRSDAEENARMVKYNVEQRDSLLYFDSNFRFERHASFRAQRLNMTLYVPYGAKFMMDEDLRYILENTIYRHGYRISDMENNIWTFSPSGLECLTCSNYSNREKEEDYSDSEEEEETVVSTSPNYSDRDYDKSFRLDPFDRLEVEGAYTMYIEKSSDYGVYLVGPDDLVERIRVDQDGEDVLITILDYNEDFNITLDRDAVKIIVKTPGLTNLEVTGATQAYMSNFNLKRLKIDLLGASSLKADILVDDLEIELTGASELDITGRGNYMKADAMGASNIDAFGFKVKDAKLEAEGVSSIKAYVTDNVTMEESFISRIKVRGGAKVNGDIDRF</sequence>
<feature type="compositionally biased region" description="Acidic residues" evidence="6">
    <location>
        <begin position="590"/>
        <end position="601"/>
    </location>
</feature>
<evidence type="ECO:0000313" key="12">
    <source>
        <dbReference type="EMBL" id="QSE96027.1"/>
    </source>
</evidence>
<comment type="subcellular location">
    <subcellularLocation>
        <location evidence="1">Cell membrane</location>
        <topology evidence="1">Single-pass membrane protein</topology>
    </subcellularLocation>
</comment>
<feature type="transmembrane region" description="Helical" evidence="7">
    <location>
        <begin position="147"/>
        <end position="168"/>
    </location>
</feature>
<accession>A0A975A029</accession>
<dbReference type="KEGG" id="fuv:JR347_10405"/>
<dbReference type="RefSeq" id="WP_205720540.1">
    <property type="nucleotide sequence ID" value="NZ_CP070608.1"/>
</dbReference>
<evidence type="ECO:0000256" key="3">
    <source>
        <dbReference type="ARBA" id="ARBA00022692"/>
    </source>
</evidence>
<dbReference type="InterPro" id="IPR021255">
    <property type="entry name" value="DUF2807"/>
</dbReference>
<evidence type="ECO:0000256" key="2">
    <source>
        <dbReference type="ARBA" id="ARBA00022475"/>
    </source>
</evidence>
<dbReference type="Pfam" id="PF04024">
    <property type="entry name" value="PspC"/>
    <property type="match status" value="2"/>
</dbReference>
<dbReference type="InterPro" id="IPR054319">
    <property type="entry name" value="PspC-rel_ToastRack"/>
</dbReference>
<dbReference type="Proteomes" id="UP000662783">
    <property type="component" value="Chromosome"/>
</dbReference>
<evidence type="ECO:0000256" key="1">
    <source>
        <dbReference type="ARBA" id="ARBA00004162"/>
    </source>
</evidence>
<gene>
    <name evidence="12" type="ORF">JR347_10405</name>
</gene>
<proteinExistence type="predicted"/>
<reference evidence="12" key="1">
    <citation type="submission" date="2021-02" db="EMBL/GenBank/DDBJ databases">
        <title>Fulvivirga sp. S481 isolated from sea water.</title>
        <authorList>
            <person name="Bae S.S."/>
            <person name="Baek K."/>
        </authorList>
    </citation>
    <scope>NUCLEOTIDE SEQUENCE</scope>
    <source>
        <strain evidence="12">S481</strain>
    </source>
</reference>
<evidence type="ECO:0000256" key="5">
    <source>
        <dbReference type="ARBA" id="ARBA00023136"/>
    </source>
</evidence>
<feature type="domain" description="Phage shock protein PspC N-terminal" evidence="8">
    <location>
        <begin position="113"/>
        <end position="169"/>
    </location>
</feature>
<dbReference type="Gene3D" id="2.160.20.120">
    <property type="match status" value="1"/>
</dbReference>
<evidence type="ECO:0000256" key="6">
    <source>
        <dbReference type="SAM" id="MobiDB-lite"/>
    </source>
</evidence>
<dbReference type="Pfam" id="PF10988">
    <property type="entry name" value="DUF2807"/>
    <property type="match status" value="1"/>
</dbReference>
<feature type="domain" description="Putative auto-transporter adhesin head GIN" evidence="9">
    <location>
        <begin position="622"/>
        <end position="806"/>
    </location>
</feature>
<dbReference type="EMBL" id="CP070608">
    <property type="protein sequence ID" value="QSE96027.1"/>
    <property type="molecule type" value="Genomic_DNA"/>
</dbReference>
<dbReference type="InterPro" id="IPR054321">
    <property type="entry name" value="PspC-rel_TM"/>
</dbReference>
<feature type="transmembrane region" description="Helical" evidence="7">
    <location>
        <begin position="275"/>
        <end position="299"/>
    </location>
</feature>
<feature type="domain" description="Phage shock protein PspC N-terminal" evidence="8">
    <location>
        <begin position="181"/>
        <end position="238"/>
    </location>
</feature>
<keyword evidence="3 7" id="KW-0812">Transmembrane</keyword>